<reference evidence="1 2" key="1">
    <citation type="submission" date="2018-06" db="EMBL/GenBank/DDBJ databases">
        <title>A transcriptomic atlas of mushroom development highlights an independent origin of complex multicellularity.</title>
        <authorList>
            <consortium name="DOE Joint Genome Institute"/>
            <person name="Krizsan K."/>
            <person name="Almasi E."/>
            <person name="Merenyi Z."/>
            <person name="Sahu N."/>
            <person name="Viragh M."/>
            <person name="Koszo T."/>
            <person name="Mondo S."/>
            <person name="Kiss B."/>
            <person name="Balint B."/>
            <person name="Kues U."/>
            <person name="Barry K."/>
            <person name="Hegedus J.C."/>
            <person name="Henrissat B."/>
            <person name="Johnson J."/>
            <person name="Lipzen A."/>
            <person name="Ohm R."/>
            <person name="Nagy I."/>
            <person name="Pangilinan J."/>
            <person name="Yan J."/>
            <person name="Xiong Y."/>
            <person name="Grigoriev I.V."/>
            <person name="Hibbett D.S."/>
            <person name="Nagy L.G."/>
        </authorList>
    </citation>
    <scope>NUCLEOTIDE SEQUENCE [LARGE SCALE GENOMIC DNA]</scope>
    <source>
        <strain evidence="1 2">SZMC22713</strain>
    </source>
</reference>
<accession>A0A4Y7PU81</accession>
<keyword evidence="2" id="KW-1185">Reference proteome</keyword>
<evidence type="ECO:0000313" key="1">
    <source>
        <dbReference type="EMBL" id="TDL18977.1"/>
    </source>
</evidence>
<organism evidence="1 2">
    <name type="scientific">Rickenella mellea</name>
    <dbReference type="NCBI Taxonomy" id="50990"/>
    <lineage>
        <taxon>Eukaryota</taxon>
        <taxon>Fungi</taxon>
        <taxon>Dikarya</taxon>
        <taxon>Basidiomycota</taxon>
        <taxon>Agaricomycotina</taxon>
        <taxon>Agaricomycetes</taxon>
        <taxon>Hymenochaetales</taxon>
        <taxon>Rickenellaceae</taxon>
        <taxon>Rickenella</taxon>
    </lineage>
</organism>
<dbReference type="Proteomes" id="UP000294933">
    <property type="component" value="Unassembled WGS sequence"/>
</dbReference>
<name>A0A4Y7PU81_9AGAM</name>
<dbReference type="EMBL" id="ML170201">
    <property type="protein sequence ID" value="TDL18977.1"/>
    <property type="molecule type" value="Genomic_DNA"/>
</dbReference>
<dbReference type="VEuPathDB" id="FungiDB:BD410DRAFT_792572"/>
<evidence type="ECO:0000313" key="2">
    <source>
        <dbReference type="Proteomes" id="UP000294933"/>
    </source>
</evidence>
<dbReference type="AlphaFoldDB" id="A0A4Y7PU81"/>
<proteinExistence type="predicted"/>
<protein>
    <submittedName>
        <fullName evidence="1">Uncharacterized protein</fullName>
    </submittedName>
</protein>
<sequence>MGGMAVVIVGYEANDFAVDAHLEKYNLKPDTEEPSTYGDELSTEPVPAWNRVNFKKLLRHFEELTSTEVTLARIDDFDGGNHDYFCCFADCTYNFIWNCEDVMKQIVPEKFSEVMAPLSTDGIVKRVFASRGFLFSYDSNGKRRVKSSAS</sequence>
<dbReference type="OrthoDB" id="3266525at2759"/>
<gene>
    <name evidence="1" type="ORF">BD410DRAFT_792572</name>
</gene>